<accession>A0AAF0UCB9</accession>
<dbReference type="AlphaFoldDB" id="A0AAF0UCB9"/>
<dbReference type="SMART" id="SM00338">
    <property type="entry name" value="BRLZ"/>
    <property type="match status" value="1"/>
</dbReference>
<reference evidence="2" key="1">
    <citation type="submission" date="2023-08" db="EMBL/GenBank/DDBJ databases">
        <title>A de novo genome assembly of Solanum verrucosum Schlechtendal, a Mexican diploid species geographically isolated from the other diploid A-genome species in potato relatives.</title>
        <authorList>
            <person name="Hosaka K."/>
        </authorList>
    </citation>
    <scope>NUCLEOTIDE SEQUENCE</scope>
    <source>
        <tissue evidence="2">Young leaves</tissue>
    </source>
</reference>
<dbReference type="Proteomes" id="UP001234989">
    <property type="component" value="Chromosome 8"/>
</dbReference>
<evidence type="ECO:0000313" key="2">
    <source>
        <dbReference type="EMBL" id="WMV43086.1"/>
    </source>
</evidence>
<keyword evidence="3" id="KW-1185">Reference proteome</keyword>
<evidence type="ECO:0000313" key="3">
    <source>
        <dbReference type="Proteomes" id="UP001234989"/>
    </source>
</evidence>
<dbReference type="CDD" id="cd14686">
    <property type="entry name" value="bZIP"/>
    <property type="match status" value="1"/>
</dbReference>
<dbReference type="InterPro" id="IPR004827">
    <property type="entry name" value="bZIP"/>
</dbReference>
<feature type="domain" description="BZIP" evidence="1">
    <location>
        <begin position="91"/>
        <end position="144"/>
    </location>
</feature>
<dbReference type="PANTHER" id="PTHR37616:SF1">
    <property type="entry name" value="BZIP TRANSCRIPTION FACTOR"/>
    <property type="match status" value="1"/>
</dbReference>
<dbReference type="Gene3D" id="1.20.5.170">
    <property type="match status" value="1"/>
</dbReference>
<dbReference type="GO" id="GO:0003700">
    <property type="term" value="F:DNA-binding transcription factor activity"/>
    <property type="evidence" value="ECO:0007669"/>
    <property type="project" value="InterPro"/>
</dbReference>
<evidence type="ECO:0000259" key="1">
    <source>
        <dbReference type="PROSITE" id="PS50217"/>
    </source>
</evidence>
<proteinExistence type="predicted"/>
<name>A0AAF0UCB9_SOLVR</name>
<dbReference type="Pfam" id="PF00170">
    <property type="entry name" value="bZIP_1"/>
    <property type="match status" value="1"/>
</dbReference>
<dbReference type="PROSITE" id="PS50217">
    <property type="entry name" value="BZIP"/>
    <property type="match status" value="1"/>
</dbReference>
<organism evidence="2 3">
    <name type="scientific">Solanum verrucosum</name>
    <dbReference type="NCBI Taxonomy" id="315347"/>
    <lineage>
        <taxon>Eukaryota</taxon>
        <taxon>Viridiplantae</taxon>
        <taxon>Streptophyta</taxon>
        <taxon>Embryophyta</taxon>
        <taxon>Tracheophyta</taxon>
        <taxon>Spermatophyta</taxon>
        <taxon>Magnoliopsida</taxon>
        <taxon>eudicotyledons</taxon>
        <taxon>Gunneridae</taxon>
        <taxon>Pentapetalae</taxon>
        <taxon>asterids</taxon>
        <taxon>lamiids</taxon>
        <taxon>Solanales</taxon>
        <taxon>Solanaceae</taxon>
        <taxon>Solanoideae</taxon>
        <taxon>Solaneae</taxon>
        <taxon>Solanum</taxon>
    </lineage>
</organism>
<dbReference type="EMBL" id="CP133619">
    <property type="protein sequence ID" value="WMV43086.1"/>
    <property type="molecule type" value="Genomic_DNA"/>
</dbReference>
<dbReference type="PANTHER" id="PTHR37616">
    <property type="entry name" value="BZIP TRANSCRIPTION FACTOR 60-LIKE"/>
    <property type="match status" value="1"/>
</dbReference>
<protein>
    <recommendedName>
        <fullName evidence="1">BZIP domain-containing protein</fullName>
    </recommendedName>
</protein>
<sequence>MANSHPPSLDDLDLDLDIDLTRDDIFPPADADADAATILNPKSLNVSKPSQIDPNPNGFGQSGSQLIETRVFKSLPESVQTQMDSVNSEGDEKRKLRRMRNRENSQIYRQRKKDYVEELEEKVRIMASTIQHLTLENAALKSQMGSTGMPSQMLLPPPPGMYPWMPYMVKPQVPLVPIPRAGLVSPDVGTPKIKIAHAPDAKHWA</sequence>
<dbReference type="InterPro" id="IPR046347">
    <property type="entry name" value="bZIP_sf"/>
</dbReference>
<dbReference type="SUPFAM" id="SSF57959">
    <property type="entry name" value="Leucine zipper domain"/>
    <property type="match status" value="1"/>
</dbReference>
<gene>
    <name evidence="2" type="ORF">MTR67_036471</name>
</gene>